<evidence type="ECO:0000256" key="1">
    <source>
        <dbReference type="ARBA" id="ARBA00022536"/>
    </source>
</evidence>
<dbReference type="SUPFAM" id="SSF57196">
    <property type="entry name" value="EGF/Laminin"/>
    <property type="match status" value="1"/>
</dbReference>
<dbReference type="InterPro" id="IPR024731">
    <property type="entry name" value="NELL2-like_EGF"/>
</dbReference>
<dbReference type="InterPro" id="IPR055355">
    <property type="entry name" value="ZP-C"/>
</dbReference>
<keyword evidence="3" id="KW-1015">Disulfide bond</keyword>
<dbReference type="Pfam" id="PF23344">
    <property type="entry name" value="ZP-N"/>
    <property type="match status" value="1"/>
</dbReference>
<dbReference type="GO" id="GO:0005509">
    <property type="term" value="F:calcium ion binding"/>
    <property type="evidence" value="ECO:0007669"/>
    <property type="project" value="InterPro"/>
</dbReference>
<feature type="domain" description="ZP" evidence="4">
    <location>
        <begin position="1"/>
        <end position="287"/>
    </location>
</feature>
<organism evidence="5 6">
    <name type="scientific">Periophthalmus magnuspinnatus</name>
    <dbReference type="NCBI Taxonomy" id="409849"/>
    <lineage>
        <taxon>Eukaryota</taxon>
        <taxon>Metazoa</taxon>
        <taxon>Chordata</taxon>
        <taxon>Craniata</taxon>
        <taxon>Vertebrata</taxon>
        <taxon>Euteleostomi</taxon>
        <taxon>Actinopterygii</taxon>
        <taxon>Neopterygii</taxon>
        <taxon>Teleostei</taxon>
        <taxon>Neoteleostei</taxon>
        <taxon>Acanthomorphata</taxon>
        <taxon>Gobiaria</taxon>
        <taxon>Gobiiformes</taxon>
        <taxon>Gobioidei</taxon>
        <taxon>Gobiidae</taxon>
        <taxon>Oxudercinae</taxon>
        <taxon>Periophthalmus</taxon>
    </lineage>
</organism>
<dbReference type="PANTHER" id="PTHR14002">
    <property type="entry name" value="ENDOGLIN/TGF-BETA RECEPTOR TYPE III"/>
    <property type="match status" value="1"/>
</dbReference>
<dbReference type="PROSITE" id="PS51034">
    <property type="entry name" value="ZP_2"/>
    <property type="match status" value="1"/>
</dbReference>
<reference evidence="5" key="1">
    <citation type="submission" date="2025-08" db="UniProtKB">
        <authorList>
            <consortium name="Ensembl"/>
        </authorList>
    </citation>
    <scope>IDENTIFICATION</scope>
</reference>
<reference evidence="5" key="2">
    <citation type="submission" date="2025-09" db="UniProtKB">
        <authorList>
            <consortium name="Ensembl"/>
        </authorList>
    </citation>
    <scope>IDENTIFICATION</scope>
</reference>
<sequence>LRENDCSPFATCNNTWGSYTCTCLEGFVDINPKRPGRSCQGINQSSANQTMSMTTTPAMTRTTPMTTTSTASITVKCNMASITVTVAKDFLQSSHITEGALYLGMADCGVNGGNSTHAQLTVAWDECNTVLMHKSYITNLNIPVLFVSIFVNLIYRYDMIKDVISGSGIFQVTVQLMNGSVPLPHNYSLSPSEAVVLMVSLNTSVDKIKVVINKCWATPTPIPTVTFLDRCSVNPYTTVITNGNSSTSSLSVKIFSFVDLSIIYLHCQVEICVEIGPDSCAPVSRGTEANVSLLIQAASSVLVRLLVDTALYLSERREYNRYCVQFQPLMSLFTL</sequence>
<name>A0A3B3ZFZ6_9GOBI</name>
<keyword evidence="1" id="KW-0245">EGF-like domain</keyword>
<evidence type="ECO:0000313" key="6">
    <source>
        <dbReference type="Proteomes" id="UP000261520"/>
    </source>
</evidence>
<dbReference type="CDD" id="cd00054">
    <property type="entry name" value="EGF_CA"/>
    <property type="match status" value="1"/>
</dbReference>
<dbReference type="Ensembl" id="ENSPMGT00000003728.1">
    <property type="protein sequence ID" value="ENSPMGP00000003513.1"/>
    <property type="gene ID" value="ENSPMGG00000003020.1"/>
</dbReference>
<dbReference type="Pfam" id="PF00100">
    <property type="entry name" value="Zona_pellucida"/>
    <property type="match status" value="1"/>
</dbReference>
<accession>A0A3B3ZFZ6</accession>
<dbReference type="InterPro" id="IPR001881">
    <property type="entry name" value="EGF-like_Ca-bd_dom"/>
</dbReference>
<dbReference type="Gene3D" id="2.60.40.4100">
    <property type="entry name" value="Zona pellucida, ZP-C domain"/>
    <property type="match status" value="1"/>
</dbReference>
<dbReference type="InterPro" id="IPR000152">
    <property type="entry name" value="EGF-type_Asp/Asn_hydroxyl_site"/>
</dbReference>
<evidence type="ECO:0000259" key="4">
    <source>
        <dbReference type="PROSITE" id="PS51034"/>
    </source>
</evidence>
<evidence type="ECO:0000256" key="2">
    <source>
        <dbReference type="ARBA" id="ARBA00022729"/>
    </source>
</evidence>
<dbReference type="Gene3D" id="2.60.40.3210">
    <property type="entry name" value="Zona pellucida, ZP-N domain"/>
    <property type="match status" value="1"/>
</dbReference>
<dbReference type="SMART" id="SM00179">
    <property type="entry name" value="EGF_CA"/>
    <property type="match status" value="1"/>
</dbReference>
<keyword evidence="6" id="KW-1185">Reference proteome</keyword>
<dbReference type="InterPro" id="IPR055356">
    <property type="entry name" value="ZP-N"/>
</dbReference>
<dbReference type="InterPro" id="IPR042235">
    <property type="entry name" value="ZP-C_dom"/>
</dbReference>
<dbReference type="Gene3D" id="2.10.25.10">
    <property type="entry name" value="Laminin"/>
    <property type="match status" value="1"/>
</dbReference>
<evidence type="ECO:0000313" key="5">
    <source>
        <dbReference type="Ensembl" id="ENSPMGP00000003513.1"/>
    </source>
</evidence>
<dbReference type="Proteomes" id="UP000261520">
    <property type="component" value="Unplaced"/>
</dbReference>
<proteinExistence type="predicted"/>
<dbReference type="SMART" id="SM00241">
    <property type="entry name" value="ZP"/>
    <property type="match status" value="1"/>
</dbReference>
<evidence type="ECO:0000256" key="3">
    <source>
        <dbReference type="ARBA" id="ARBA00023157"/>
    </source>
</evidence>
<keyword evidence="2" id="KW-0732">Signal</keyword>
<dbReference type="AlphaFoldDB" id="A0A3B3ZFZ6"/>
<protein>
    <recommendedName>
        <fullName evidence="4">ZP domain-containing protein</fullName>
    </recommendedName>
</protein>
<dbReference type="InterPro" id="IPR001507">
    <property type="entry name" value="ZP_dom"/>
</dbReference>
<dbReference type="PANTHER" id="PTHR14002:SF22">
    <property type="entry name" value="UROMODULIN-LIKE 1"/>
    <property type="match status" value="1"/>
</dbReference>
<dbReference type="PROSITE" id="PS00010">
    <property type="entry name" value="ASX_HYDROXYL"/>
    <property type="match status" value="1"/>
</dbReference>
<dbReference type="Pfam" id="PF12947">
    <property type="entry name" value="EGF_3"/>
    <property type="match status" value="1"/>
</dbReference>